<keyword evidence="1" id="KW-0694">RNA-binding</keyword>
<evidence type="ECO:0000256" key="1">
    <source>
        <dbReference type="PROSITE-ProRule" id="PRU00176"/>
    </source>
</evidence>
<dbReference type="InterPro" id="IPR012677">
    <property type="entry name" value="Nucleotide-bd_a/b_plait_sf"/>
</dbReference>
<dbReference type="SMART" id="SM00360">
    <property type="entry name" value="RRM"/>
    <property type="match status" value="2"/>
</dbReference>
<evidence type="ECO:0000313" key="3">
    <source>
        <dbReference type="EMBL" id="KAK8866283.1"/>
    </source>
</evidence>
<dbReference type="EMBL" id="JAPFFF010000015">
    <property type="protein sequence ID" value="KAK8866283.1"/>
    <property type="molecule type" value="Genomic_DNA"/>
</dbReference>
<dbReference type="PROSITE" id="PS50102">
    <property type="entry name" value="RRM"/>
    <property type="match status" value="2"/>
</dbReference>
<feature type="domain" description="RRM" evidence="2">
    <location>
        <begin position="92"/>
        <end position="168"/>
    </location>
</feature>
<name>A0ABR2INQ4_9EUKA</name>
<dbReference type="Proteomes" id="UP001470230">
    <property type="component" value="Unassembled WGS sequence"/>
</dbReference>
<reference evidence="3 4" key="1">
    <citation type="submission" date="2024-04" db="EMBL/GenBank/DDBJ databases">
        <title>Tritrichomonas musculus Genome.</title>
        <authorList>
            <person name="Alves-Ferreira E."/>
            <person name="Grigg M."/>
            <person name="Lorenzi H."/>
            <person name="Galac M."/>
        </authorList>
    </citation>
    <scope>NUCLEOTIDE SEQUENCE [LARGE SCALE GENOMIC DNA]</scope>
    <source>
        <strain evidence="3 4">EAF2021</strain>
    </source>
</reference>
<dbReference type="InterPro" id="IPR000504">
    <property type="entry name" value="RRM_dom"/>
</dbReference>
<evidence type="ECO:0000313" key="4">
    <source>
        <dbReference type="Proteomes" id="UP001470230"/>
    </source>
</evidence>
<proteinExistence type="predicted"/>
<organism evidence="3 4">
    <name type="scientific">Tritrichomonas musculus</name>
    <dbReference type="NCBI Taxonomy" id="1915356"/>
    <lineage>
        <taxon>Eukaryota</taxon>
        <taxon>Metamonada</taxon>
        <taxon>Parabasalia</taxon>
        <taxon>Tritrichomonadida</taxon>
        <taxon>Tritrichomonadidae</taxon>
        <taxon>Tritrichomonas</taxon>
    </lineage>
</organism>
<comment type="caution">
    <text evidence="3">The sequence shown here is derived from an EMBL/GenBank/DDBJ whole genome shotgun (WGS) entry which is preliminary data.</text>
</comment>
<gene>
    <name evidence="3" type="ORF">M9Y10_009242</name>
</gene>
<dbReference type="PANTHER" id="PTHR23147">
    <property type="entry name" value="SERINE/ARGININE RICH SPLICING FACTOR"/>
    <property type="match status" value="1"/>
</dbReference>
<dbReference type="SUPFAM" id="SSF54928">
    <property type="entry name" value="RNA-binding domain, RBD"/>
    <property type="match status" value="2"/>
</dbReference>
<dbReference type="Gene3D" id="3.30.70.330">
    <property type="match status" value="2"/>
</dbReference>
<sequence length="177" mass="20315">MNLLFTTILITNLHPDALPKHLIDAFKQYGEIKKAWIPEKKSYENGVKSSNFGFIQFQNEYDCNSALSAMPPFILDQVVDVHLAKLNPSVRDTLYVTGFSDSTKSSNIISHFKKYNPTDIRILQSKEENKQSYALILFDNEYDRDVAVFNLNDSELDGNKITVKFSMIPFKSHENEL</sequence>
<protein>
    <submittedName>
        <fullName evidence="3">CUGBP Elav-like member 3</fullName>
    </submittedName>
</protein>
<accession>A0ABR2INQ4</accession>
<dbReference type="CDD" id="cd00590">
    <property type="entry name" value="RRM_SF"/>
    <property type="match status" value="2"/>
</dbReference>
<feature type="domain" description="RRM" evidence="2">
    <location>
        <begin position="6"/>
        <end position="86"/>
    </location>
</feature>
<keyword evidence="4" id="KW-1185">Reference proteome</keyword>
<evidence type="ECO:0000259" key="2">
    <source>
        <dbReference type="PROSITE" id="PS50102"/>
    </source>
</evidence>
<dbReference type="InterPro" id="IPR050907">
    <property type="entry name" value="SRSF"/>
</dbReference>
<dbReference type="InterPro" id="IPR035979">
    <property type="entry name" value="RBD_domain_sf"/>
</dbReference>
<dbReference type="Pfam" id="PF00076">
    <property type="entry name" value="RRM_1"/>
    <property type="match status" value="2"/>
</dbReference>